<dbReference type="GO" id="GO:0005886">
    <property type="term" value="C:plasma membrane"/>
    <property type="evidence" value="ECO:0007669"/>
    <property type="project" value="UniProtKB-SubCell"/>
</dbReference>
<keyword evidence="3" id="KW-0813">Transport</keyword>
<evidence type="ECO:0000259" key="9">
    <source>
        <dbReference type="PROSITE" id="PS50928"/>
    </source>
</evidence>
<feature type="transmembrane region" description="Helical" evidence="8">
    <location>
        <begin position="96"/>
        <end position="118"/>
    </location>
</feature>
<evidence type="ECO:0000256" key="3">
    <source>
        <dbReference type="ARBA" id="ARBA00022448"/>
    </source>
</evidence>
<evidence type="ECO:0000256" key="8">
    <source>
        <dbReference type="SAM" id="Phobius"/>
    </source>
</evidence>
<comment type="similarity">
    <text evidence="2">Belongs to the binding-protein-dependent transport system permease family. CysTW subfamily.</text>
</comment>
<keyword evidence="5 8" id="KW-0812">Transmembrane</keyword>
<proteinExistence type="inferred from homology"/>
<dbReference type="PANTHER" id="PTHR42929:SF1">
    <property type="entry name" value="INNER MEMBRANE ABC TRANSPORTER PERMEASE PROTEIN YDCU-RELATED"/>
    <property type="match status" value="1"/>
</dbReference>
<keyword evidence="4" id="KW-1003">Cell membrane</keyword>
<organism evidence="10">
    <name type="scientific">marine sediment metagenome</name>
    <dbReference type="NCBI Taxonomy" id="412755"/>
    <lineage>
        <taxon>unclassified sequences</taxon>
        <taxon>metagenomes</taxon>
        <taxon>ecological metagenomes</taxon>
    </lineage>
</organism>
<feature type="transmembrane region" description="Helical" evidence="8">
    <location>
        <begin position="63"/>
        <end position="84"/>
    </location>
</feature>
<evidence type="ECO:0000256" key="1">
    <source>
        <dbReference type="ARBA" id="ARBA00004651"/>
    </source>
</evidence>
<dbReference type="SUPFAM" id="SSF161098">
    <property type="entry name" value="MetI-like"/>
    <property type="match status" value="1"/>
</dbReference>
<dbReference type="CDD" id="cd06261">
    <property type="entry name" value="TM_PBP2"/>
    <property type="match status" value="1"/>
</dbReference>
<evidence type="ECO:0000256" key="5">
    <source>
        <dbReference type="ARBA" id="ARBA00022692"/>
    </source>
</evidence>
<protein>
    <recommendedName>
        <fullName evidence="9">ABC transmembrane type-1 domain-containing protein</fullName>
    </recommendedName>
</protein>
<keyword evidence="7 8" id="KW-0472">Membrane</keyword>
<evidence type="ECO:0000256" key="6">
    <source>
        <dbReference type="ARBA" id="ARBA00022989"/>
    </source>
</evidence>
<feature type="domain" description="ABC transmembrane type-1" evidence="9">
    <location>
        <begin position="59"/>
        <end position="262"/>
    </location>
</feature>
<dbReference type="Pfam" id="PF00528">
    <property type="entry name" value="BPD_transp_1"/>
    <property type="match status" value="1"/>
</dbReference>
<name>A0A0F9QZF6_9ZZZZ</name>
<dbReference type="InterPro" id="IPR035906">
    <property type="entry name" value="MetI-like_sf"/>
</dbReference>
<dbReference type="EMBL" id="LAZR01001250">
    <property type="protein sequence ID" value="KKN47904.1"/>
    <property type="molecule type" value="Genomic_DNA"/>
</dbReference>
<feature type="transmembrane region" description="Helical" evidence="8">
    <location>
        <begin position="138"/>
        <end position="159"/>
    </location>
</feature>
<dbReference type="AlphaFoldDB" id="A0A0F9QZF6"/>
<feature type="transmembrane region" description="Helical" evidence="8">
    <location>
        <begin position="242"/>
        <end position="266"/>
    </location>
</feature>
<dbReference type="PROSITE" id="PS50928">
    <property type="entry name" value="ABC_TM1"/>
    <property type="match status" value="1"/>
</dbReference>
<feature type="transmembrane region" description="Helical" evidence="8">
    <location>
        <begin position="14"/>
        <end position="37"/>
    </location>
</feature>
<reference evidence="10" key="1">
    <citation type="journal article" date="2015" name="Nature">
        <title>Complex archaea that bridge the gap between prokaryotes and eukaryotes.</title>
        <authorList>
            <person name="Spang A."/>
            <person name="Saw J.H."/>
            <person name="Jorgensen S.L."/>
            <person name="Zaremba-Niedzwiedzka K."/>
            <person name="Martijn J."/>
            <person name="Lind A.E."/>
            <person name="van Eijk R."/>
            <person name="Schleper C."/>
            <person name="Guy L."/>
            <person name="Ettema T.J."/>
        </authorList>
    </citation>
    <scope>NUCLEOTIDE SEQUENCE</scope>
</reference>
<evidence type="ECO:0000256" key="2">
    <source>
        <dbReference type="ARBA" id="ARBA00007069"/>
    </source>
</evidence>
<dbReference type="Gene3D" id="1.10.3720.10">
    <property type="entry name" value="MetI-like"/>
    <property type="match status" value="1"/>
</dbReference>
<gene>
    <name evidence="10" type="ORF">LCGC14_0658030</name>
</gene>
<accession>A0A0F9QZF6</accession>
<evidence type="ECO:0000256" key="7">
    <source>
        <dbReference type="ARBA" id="ARBA00023136"/>
    </source>
</evidence>
<keyword evidence="6 8" id="KW-1133">Transmembrane helix</keyword>
<evidence type="ECO:0000313" key="10">
    <source>
        <dbReference type="EMBL" id="KKN47904.1"/>
    </source>
</evidence>
<evidence type="ECO:0000256" key="4">
    <source>
        <dbReference type="ARBA" id="ARBA00022475"/>
    </source>
</evidence>
<dbReference type="GO" id="GO:0055085">
    <property type="term" value="P:transmembrane transport"/>
    <property type="evidence" value="ECO:0007669"/>
    <property type="project" value="InterPro"/>
</dbReference>
<dbReference type="PANTHER" id="PTHR42929">
    <property type="entry name" value="INNER MEMBRANE ABC TRANSPORTER PERMEASE PROTEIN YDCU-RELATED-RELATED"/>
    <property type="match status" value="1"/>
</dbReference>
<comment type="caution">
    <text evidence="10">The sequence shown here is derived from an EMBL/GenBank/DDBJ whole genome shotgun (WGS) entry which is preliminary data.</text>
</comment>
<feature type="transmembrane region" description="Helical" evidence="8">
    <location>
        <begin position="195"/>
        <end position="222"/>
    </location>
</feature>
<comment type="subcellular location">
    <subcellularLocation>
        <location evidence="1">Cell membrane</location>
        <topology evidence="1">Multi-pass membrane protein</topology>
    </subcellularLocation>
</comment>
<dbReference type="InterPro" id="IPR000515">
    <property type="entry name" value="MetI-like"/>
</dbReference>
<sequence length="273" mass="29872">MAGRDTTPRQLGKYVLLLTVAAGPILLFASPLFLIILKSLSEGGSYVKFFSSQIYLKSLKNSLFIASASTLLISPIGLFIVSVTRKQNRTRRIVKILTSMPLVFSSYVFCIALIYIYGRAGIVNYVLGTVGLSFPANLLYSTTGIIFANVLFFLPYFIIPLFSAFEELNPSIEEAAESLGSTGIHKFAKIIFPQILHGFLTGALTTFLLVFSQISVVLALGAGRTYTLTYLLFAQYEGFQFGMANAMAVISIGVTVLVTISFHVVLRGVWRGK</sequence>